<dbReference type="PATRIC" id="fig|1423804.4.peg.1858"/>
<evidence type="ECO:0000313" key="9">
    <source>
        <dbReference type="Proteomes" id="UP000051442"/>
    </source>
</evidence>
<evidence type="ECO:0000256" key="6">
    <source>
        <dbReference type="SAM" id="Phobius"/>
    </source>
</evidence>
<reference evidence="8 9" key="1">
    <citation type="journal article" date="2015" name="Genome Announc.">
        <title>Expanding the biotechnology potential of lactobacilli through comparative genomics of 213 strains and associated genera.</title>
        <authorList>
            <person name="Sun Z."/>
            <person name="Harris H.M."/>
            <person name="McCann A."/>
            <person name="Guo C."/>
            <person name="Argimon S."/>
            <person name="Zhang W."/>
            <person name="Yang X."/>
            <person name="Jeffery I.B."/>
            <person name="Cooney J.C."/>
            <person name="Kagawa T.F."/>
            <person name="Liu W."/>
            <person name="Song Y."/>
            <person name="Salvetti E."/>
            <person name="Wrobel A."/>
            <person name="Rasinkangas P."/>
            <person name="Parkhill J."/>
            <person name="Rea M.C."/>
            <person name="O'Sullivan O."/>
            <person name="Ritari J."/>
            <person name="Douillard F.P."/>
            <person name="Paul Ross R."/>
            <person name="Yang R."/>
            <person name="Briner A.E."/>
            <person name="Felis G.E."/>
            <person name="de Vos W.M."/>
            <person name="Barrangou R."/>
            <person name="Klaenhammer T.R."/>
            <person name="Caufield P.W."/>
            <person name="Cui Y."/>
            <person name="Zhang H."/>
            <person name="O'Toole P.W."/>
        </authorList>
    </citation>
    <scope>NUCLEOTIDE SEQUENCE [LARGE SCALE GENOMIC DNA]</scope>
    <source>
        <strain evidence="8 9">DSM 23365</strain>
    </source>
</reference>
<dbReference type="AlphaFoldDB" id="A0A0R2EVM2"/>
<keyword evidence="2" id="KW-1003">Cell membrane</keyword>
<comment type="caution">
    <text evidence="8">The sequence shown here is derived from an EMBL/GenBank/DDBJ whole genome shotgun (WGS) entry which is preliminary data.</text>
</comment>
<comment type="subcellular location">
    <subcellularLocation>
        <location evidence="1">Cell membrane</location>
        <topology evidence="1">Multi-pass membrane protein</topology>
    </subcellularLocation>
</comment>
<keyword evidence="5 6" id="KW-0472">Membrane</keyword>
<proteinExistence type="predicted"/>
<dbReference type="GO" id="GO:0005886">
    <property type="term" value="C:plasma membrane"/>
    <property type="evidence" value="ECO:0007669"/>
    <property type="project" value="UniProtKB-SubCell"/>
</dbReference>
<name>A0A0R2EVM2_9LACO</name>
<protein>
    <submittedName>
        <fullName evidence="8">Na+ ABC transporter permease</fullName>
    </submittedName>
</protein>
<evidence type="ECO:0000256" key="3">
    <source>
        <dbReference type="ARBA" id="ARBA00022692"/>
    </source>
</evidence>
<dbReference type="Proteomes" id="UP000051442">
    <property type="component" value="Unassembled WGS sequence"/>
</dbReference>
<evidence type="ECO:0000313" key="8">
    <source>
        <dbReference type="EMBL" id="KRN19307.1"/>
    </source>
</evidence>
<feature type="transmembrane region" description="Helical" evidence="6">
    <location>
        <begin position="20"/>
        <end position="41"/>
    </location>
</feature>
<organism evidence="8 9">
    <name type="scientific">Secundilactobacillus similis DSM 23365 = JCM 2765</name>
    <dbReference type="NCBI Taxonomy" id="1423804"/>
    <lineage>
        <taxon>Bacteria</taxon>
        <taxon>Bacillati</taxon>
        <taxon>Bacillota</taxon>
        <taxon>Bacilli</taxon>
        <taxon>Lactobacillales</taxon>
        <taxon>Lactobacillaceae</taxon>
        <taxon>Secundilactobacillus</taxon>
    </lineage>
</organism>
<evidence type="ECO:0000256" key="2">
    <source>
        <dbReference type="ARBA" id="ARBA00022475"/>
    </source>
</evidence>
<dbReference type="PANTHER" id="PTHR30294:SF29">
    <property type="entry name" value="MULTIDRUG ABC TRANSPORTER PERMEASE YBHS-RELATED"/>
    <property type="match status" value="1"/>
</dbReference>
<feature type="transmembrane region" description="Helical" evidence="6">
    <location>
        <begin position="358"/>
        <end position="379"/>
    </location>
</feature>
<feature type="domain" description="ABC-2 type transporter transmembrane" evidence="7">
    <location>
        <begin position="19"/>
        <end position="377"/>
    </location>
</feature>
<dbReference type="GO" id="GO:0140359">
    <property type="term" value="F:ABC-type transporter activity"/>
    <property type="evidence" value="ECO:0007669"/>
    <property type="project" value="InterPro"/>
</dbReference>
<accession>A0A0R2EVM2</accession>
<feature type="transmembrane region" description="Helical" evidence="6">
    <location>
        <begin position="267"/>
        <end position="294"/>
    </location>
</feature>
<dbReference type="OrthoDB" id="9768837at2"/>
<evidence type="ECO:0000259" key="7">
    <source>
        <dbReference type="Pfam" id="PF12698"/>
    </source>
</evidence>
<keyword evidence="9" id="KW-1185">Reference proteome</keyword>
<evidence type="ECO:0000256" key="5">
    <source>
        <dbReference type="ARBA" id="ARBA00023136"/>
    </source>
</evidence>
<dbReference type="EMBL" id="AYZM01000138">
    <property type="protein sequence ID" value="KRN19307.1"/>
    <property type="molecule type" value="Genomic_DNA"/>
</dbReference>
<dbReference type="Pfam" id="PF12698">
    <property type="entry name" value="ABC2_membrane_3"/>
    <property type="match status" value="1"/>
</dbReference>
<dbReference type="PANTHER" id="PTHR30294">
    <property type="entry name" value="MEMBRANE COMPONENT OF ABC TRANSPORTER YHHJ-RELATED"/>
    <property type="match status" value="1"/>
</dbReference>
<feature type="transmembrane region" description="Helical" evidence="6">
    <location>
        <begin position="171"/>
        <end position="191"/>
    </location>
</feature>
<dbReference type="InterPro" id="IPR051449">
    <property type="entry name" value="ABC-2_transporter_component"/>
</dbReference>
<feature type="transmembrane region" description="Helical" evidence="6">
    <location>
        <begin position="222"/>
        <end position="246"/>
    </location>
</feature>
<feature type="transmembrane region" description="Helical" evidence="6">
    <location>
        <begin position="306"/>
        <end position="324"/>
    </location>
</feature>
<evidence type="ECO:0000256" key="1">
    <source>
        <dbReference type="ARBA" id="ARBA00004651"/>
    </source>
</evidence>
<sequence>MKKLWIVTATTYLRQVKSWSFVILVLSPFLMMAVSLGVGLVSANSASSGNQIAVVADQPALRQAYLKQTAKSDVKRSVTTVAAAKKAVKAEKIKGYVVLKSGTQLAATYHGTDSLDATEKGQLTGALTQLQTQQNVAQAKLSKKQLQTLQQRVAFKEVVQKKTGLAKIAKMASFWILVFMVYMILTTYSSITAQEIASEKGTKVMEIVFSSTTAAKYFCGKILGVLLVIATQLLVYVLGGWASLTVARQLSSAKPFFDQYGTLVDKVVHNLVSVNLVFLFLGVIIYTVLAAFSGALVAKAEDASKAAYPAVYLSMIAFFSTFPFQSNADALLVKVLSYVPFFSSYFMPLRVINGNVSVTAVAISLGILALTIILMVWYISRIYKGLILQADEGNFWHRLRRGLSYR</sequence>
<keyword evidence="4 6" id="KW-1133">Transmembrane helix</keyword>
<evidence type="ECO:0000256" key="4">
    <source>
        <dbReference type="ARBA" id="ARBA00022989"/>
    </source>
</evidence>
<gene>
    <name evidence="8" type="ORF">FD14_GL001717</name>
</gene>
<dbReference type="STRING" id="1423804.FD14_GL001717"/>
<dbReference type="InterPro" id="IPR013525">
    <property type="entry name" value="ABC2_TM"/>
</dbReference>
<dbReference type="RefSeq" id="WP_054734946.1">
    <property type="nucleotide sequence ID" value="NZ_AYZM01000138.1"/>
</dbReference>
<keyword evidence="3 6" id="KW-0812">Transmembrane</keyword>